<dbReference type="Gene3D" id="3.40.630.30">
    <property type="match status" value="1"/>
</dbReference>
<dbReference type="PANTHER" id="PTHR43792:SF1">
    <property type="entry name" value="N-ACETYLTRANSFERASE DOMAIN-CONTAINING PROTEIN"/>
    <property type="match status" value="1"/>
</dbReference>
<dbReference type="PROSITE" id="PS51186">
    <property type="entry name" value="GNAT"/>
    <property type="match status" value="1"/>
</dbReference>
<dbReference type="RefSeq" id="WP_133583145.1">
    <property type="nucleotide sequence ID" value="NZ_SNYV01000011.1"/>
</dbReference>
<keyword evidence="3" id="KW-1185">Reference proteome</keyword>
<dbReference type="EMBL" id="SNYV01000011">
    <property type="protein sequence ID" value="TDQ79344.1"/>
    <property type="molecule type" value="Genomic_DNA"/>
</dbReference>
<dbReference type="InterPro" id="IPR000182">
    <property type="entry name" value="GNAT_dom"/>
</dbReference>
<dbReference type="GO" id="GO:0016747">
    <property type="term" value="F:acyltransferase activity, transferring groups other than amino-acyl groups"/>
    <property type="evidence" value="ECO:0007669"/>
    <property type="project" value="InterPro"/>
</dbReference>
<evidence type="ECO:0000313" key="2">
    <source>
        <dbReference type="EMBL" id="TDQ79344.1"/>
    </source>
</evidence>
<dbReference type="Pfam" id="PF13302">
    <property type="entry name" value="Acetyltransf_3"/>
    <property type="match status" value="1"/>
</dbReference>
<dbReference type="CDD" id="cd04301">
    <property type="entry name" value="NAT_SF"/>
    <property type="match status" value="1"/>
</dbReference>
<name>A0A4R6WGV1_9SPHI</name>
<dbReference type="AlphaFoldDB" id="A0A4R6WGV1"/>
<comment type="caution">
    <text evidence="2">The sequence shown here is derived from an EMBL/GenBank/DDBJ whole genome shotgun (WGS) entry which is preliminary data.</text>
</comment>
<evidence type="ECO:0000259" key="1">
    <source>
        <dbReference type="PROSITE" id="PS51186"/>
    </source>
</evidence>
<protein>
    <submittedName>
        <fullName evidence="2">Ribosomal-protein-alanine N-acetyltransferase</fullName>
    </submittedName>
</protein>
<proteinExistence type="predicted"/>
<dbReference type="InterPro" id="IPR016181">
    <property type="entry name" value="Acyl_CoA_acyltransferase"/>
</dbReference>
<keyword evidence="2" id="KW-0808">Transferase</keyword>
<dbReference type="InterPro" id="IPR051531">
    <property type="entry name" value="N-acetyltransferase"/>
</dbReference>
<dbReference type="OrthoDB" id="9788916at2"/>
<accession>A0A4R6WGV1</accession>
<dbReference type="PANTHER" id="PTHR43792">
    <property type="entry name" value="GNAT FAMILY, PUTATIVE (AFU_ORTHOLOGUE AFUA_3G00765)-RELATED-RELATED"/>
    <property type="match status" value="1"/>
</dbReference>
<dbReference type="Proteomes" id="UP000295292">
    <property type="component" value="Unassembled WGS sequence"/>
</dbReference>
<reference evidence="2 3" key="1">
    <citation type="submission" date="2019-03" db="EMBL/GenBank/DDBJ databases">
        <title>Genomic Encyclopedia of Archaeal and Bacterial Type Strains, Phase II (KMG-II): from individual species to whole genera.</title>
        <authorList>
            <person name="Goeker M."/>
        </authorList>
    </citation>
    <scope>NUCLEOTIDE SEQUENCE [LARGE SCALE GENOMIC DNA]</scope>
    <source>
        <strain evidence="2 3">DSM 28353</strain>
    </source>
</reference>
<gene>
    <name evidence="2" type="ORF">CLV99_0780</name>
</gene>
<feature type="domain" description="N-acetyltransferase" evidence="1">
    <location>
        <begin position="5"/>
        <end position="165"/>
    </location>
</feature>
<organism evidence="2 3">
    <name type="scientific">Sphingobacterium yanglingense</name>
    <dbReference type="NCBI Taxonomy" id="1437280"/>
    <lineage>
        <taxon>Bacteria</taxon>
        <taxon>Pseudomonadati</taxon>
        <taxon>Bacteroidota</taxon>
        <taxon>Sphingobacteriia</taxon>
        <taxon>Sphingobacteriales</taxon>
        <taxon>Sphingobacteriaceae</taxon>
        <taxon>Sphingobacterium</taxon>
    </lineage>
</organism>
<dbReference type="SUPFAM" id="SSF55729">
    <property type="entry name" value="Acyl-CoA N-acyltransferases (Nat)"/>
    <property type="match status" value="1"/>
</dbReference>
<sequence length="165" mass="18921">MKKDITLVKYSSTDFENYKKLAFDEEIMSYSTGRKLSQEEAKSKFASLLTVNRLEANLGYYKINNGNGELIGDCKLIRYKYDHTILEIGYVLKKEYRGQGLGNQICQSILKLANDHHPTTDIIALIDPDNIASKKLLEKFSFKSFFNGTEYGLLTEKLILKMDKN</sequence>
<evidence type="ECO:0000313" key="3">
    <source>
        <dbReference type="Proteomes" id="UP000295292"/>
    </source>
</evidence>